<dbReference type="SUPFAM" id="SSF109604">
    <property type="entry name" value="HD-domain/PDEase-like"/>
    <property type="match status" value="1"/>
</dbReference>
<dbReference type="InterPro" id="IPR013976">
    <property type="entry name" value="HDOD"/>
</dbReference>
<gene>
    <name evidence="2" type="ORF">GETHPA_17910</name>
</gene>
<evidence type="ECO:0000313" key="2">
    <source>
        <dbReference type="EMBL" id="GLH70258.1"/>
    </source>
</evidence>
<dbReference type="PANTHER" id="PTHR33525:SF3">
    <property type="entry name" value="RIBONUCLEASE Y"/>
    <property type="match status" value="1"/>
</dbReference>
<dbReference type="EMBL" id="BSDD01000003">
    <property type="protein sequence ID" value="GLH70258.1"/>
    <property type="molecule type" value="Genomic_DNA"/>
</dbReference>
<dbReference type="PANTHER" id="PTHR33525">
    <property type="match status" value="1"/>
</dbReference>
<proteinExistence type="predicted"/>
<organism evidence="2 3">
    <name type="scientific">Geothrix rubra</name>
    <dbReference type="NCBI Taxonomy" id="2927977"/>
    <lineage>
        <taxon>Bacteria</taxon>
        <taxon>Pseudomonadati</taxon>
        <taxon>Acidobacteriota</taxon>
        <taxon>Holophagae</taxon>
        <taxon>Holophagales</taxon>
        <taxon>Holophagaceae</taxon>
        <taxon>Geothrix</taxon>
    </lineage>
</organism>
<dbReference type="Pfam" id="PF08668">
    <property type="entry name" value="HDOD"/>
    <property type="match status" value="1"/>
</dbReference>
<evidence type="ECO:0000313" key="3">
    <source>
        <dbReference type="Proteomes" id="UP001165089"/>
    </source>
</evidence>
<keyword evidence="3" id="KW-1185">Reference proteome</keyword>
<dbReference type="InterPro" id="IPR006675">
    <property type="entry name" value="HDIG_dom"/>
</dbReference>
<dbReference type="Proteomes" id="UP001165089">
    <property type="component" value="Unassembled WGS sequence"/>
</dbReference>
<dbReference type="NCBIfam" id="TIGR00277">
    <property type="entry name" value="HDIG"/>
    <property type="match status" value="1"/>
</dbReference>
<name>A0ABQ5Q708_9BACT</name>
<feature type="domain" description="HDOD" evidence="1">
    <location>
        <begin position="15"/>
        <end position="209"/>
    </location>
</feature>
<comment type="caution">
    <text evidence="2">The sequence shown here is derived from an EMBL/GenBank/DDBJ whole genome shotgun (WGS) entry which is preliminary data.</text>
</comment>
<sequence>MPITPQELIANLGDLPPLPQVATQLLRVSADPDASAEDLRKIISTDQALTSQILKIANSAMFGMMREVNTLTQAIMTLGFSTIKSVVIASSAKNLYHRGTVGLQERLIWEHALVTAIASRAFAKAVRFPRVEEAFIGGLMHDIGKSVMGVKFPERYGALLRTVYNEGGDSLALELDTFGFDHAMVGEALVQQWNLAPGLQQAVRWHHDPIHAKEEHLALAAIVALANHLALEQKAGIGNPAHLEPATRQAMEILKLGPEALEAHKESVKHAIEQDKTMIAEF</sequence>
<dbReference type="Gene3D" id="1.10.3210.10">
    <property type="entry name" value="Hypothetical protein af1432"/>
    <property type="match status" value="1"/>
</dbReference>
<dbReference type="PROSITE" id="PS51833">
    <property type="entry name" value="HDOD"/>
    <property type="match status" value="1"/>
</dbReference>
<accession>A0ABQ5Q708</accession>
<evidence type="ECO:0000259" key="1">
    <source>
        <dbReference type="PROSITE" id="PS51833"/>
    </source>
</evidence>
<dbReference type="InterPro" id="IPR052340">
    <property type="entry name" value="RNase_Y/CdgJ"/>
</dbReference>
<dbReference type="RefSeq" id="WP_285724811.1">
    <property type="nucleotide sequence ID" value="NZ_BSDD01000003.1"/>
</dbReference>
<reference evidence="2 3" key="1">
    <citation type="journal article" date="2023" name="Antonie Van Leeuwenhoek">
        <title>Mesoterricola silvestris gen. nov., sp. nov., Mesoterricola sediminis sp. nov., Geothrix oryzae sp. nov., Geothrix edaphica sp. nov., Geothrix rubra sp. nov., and Geothrix limicola sp. nov., six novel members of Acidobacteriota isolated from soils.</title>
        <authorList>
            <person name="Itoh H."/>
            <person name="Sugisawa Y."/>
            <person name="Mise K."/>
            <person name="Xu Z."/>
            <person name="Kuniyasu M."/>
            <person name="Ushijima N."/>
            <person name="Kawano K."/>
            <person name="Kobayashi E."/>
            <person name="Shiratori Y."/>
            <person name="Masuda Y."/>
            <person name="Senoo K."/>
        </authorList>
    </citation>
    <scope>NUCLEOTIDE SEQUENCE [LARGE SCALE GENOMIC DNA]</scope>
    <source>
        <strain evidence="2 3">Red803</strain>
    </source>
</reference>
<protein>
    <submittedName>
        <fullName evidence="2">HD family phosphohydrolase</fullName>
    </submittedName>
</protein>